<dbReference type="GO" id="GO:0016491">
    <property type="term" value="F:oxidoreductase activity"/>
    <property type="evidence" value="ECO:0007669"/>
    <property type="project" value="UniProtKB-KW"/>
</dbReference>
<accession>A0A447S3G4</accession>
<reference evidence="1 2" key="1">
    <citation type="submission" date="2018-12" db="EMBL/GenBank/DDBJ databases">
        <authorList>
            <consortium name="Pathogen Informatics"/>
        </authorList>
    </citation>
    <scope>NUCLEOTIDE SEQUENCE [LARGE SCALE GENOMIC DNA]</scope>
    <source>
        <strain evidence="1 2">NCTC13635</strain>
    </source>
</reference>
<keyword evidence="1" id="KW-0560">Oxidoreductase</keyword>
<dbReference type="EMBL" id="LR134162">
    <property type="protein sequence ID" value="VEB06627.1"/>
    <property type="molecule type" value="Genomic_DNA"/>
</dbReference>
<proteinExistence type="predicted"/>
<evidence type="ECO:0000313" key="2">
    <source>
        <dbReference type="Proteomes" id="UP000282433"/>
    </source>
</evidence>
<protein>
    <submittedName>
        <fullName evidence="1">Cytochrome d terminal oxidase, polypeptide subunit I</fullName>
        <ecNumber evidence="1">1.10.3.-</ecNumber>
    </submittedName>
</protein>
<name>A0A447S3G4_KLEPN</name>
<dbReference type="EC" id="1.10.3.-" evidence="1"/>
<organism evidence="1 2">
    <name type="scientific">Klebsiella pneumoniae</name>
    <dbReference type="NCBI Taxonomy" id="573"/>
    <lineage>
        <taxon>Bacteria</taxon>
        <taxon>Pseudomonadati</taxon>
        <taxon>Pseudomonadota</taxon>
        <taxon>Gammaproteobacteria</taxon>
        <taxon>Enterobacterales</taxon>
        <taxon>Enterobacteriaceae</taxon>
        <taxon>Klebsiella/Raoultella group</taxon>
        <taxon>Klebsiella</taxon>
        <taxon>Klebsiella pneumoniae complex</taxon>
    </lineage>
</organism>
<evidence type="ECO:0000313" key="1">
    <source>
        <dbReference type="EMBL" id="VEB06627.1"/>
    </source>
</evidence>
<sequence>MLLICGLYTLFLVAELFLMFKFARKGPSSLKTGRYHFEQSSAAIQSAR</sequence>
<gene>
    <name evidence="1" type="primary">cydA_5</name>
    <name evidence="1" type="ORF">NCTC13635_06153</name>
</gene>
<dbReference type="Proteomes" id="UP000282433">
    <property type="component" value="Chromosome"/>
</dbReference>
<dbReference type="AlphaFoldDB" id="A0A447S3G4"/>